<dbReference type="Gene3D" id="3.30.450.20">
    <property type="entry name" value="PAS domain"/>
    <property type="match status" value="1"/>
</dbReference>
<dbReference type="PROSITE" id="PS50011">
    <property type="entry name" value="PROTEIN_KINASE_DOM"/>
    <property type="match status" value="1"/>
</dbReference>
<keyword evidence="3" id="KW-0597">Phosphoprotein</keyword>
<dbReference type="CDD" id="cd00130">
    <property type="entry name" value="PAS"/>
    <property type="match status" value="1"/>
</dbReference>
<evidence type="ECO:0000313" key="9">
    <source>
        <dbReference type="Proteomes" id="UP000826462"/>
    </source>
</evidence>
<dbReference type="SUPFAM" id="SSF56112">
    <property type="entry name" value="Protein kinase-like (PK-like)"/>
    <property type="match status" value="1"/>
</dbReference>
<dbReference type="EC" id="2.7.13.3" evidence="2"/>
<dbReference type="InterPro" id="IPR035965">
    <property type="entry name" value="PAS-like_dom_sf"/>
</dbReference>
<dbReference type="Pfam" id="PF01590">
    <property type="entry name" value="GAF"/>
    <property type="match status" value="1"/>
</dbReference>
<sequence length="1842" mass="203335">MLEDGDSQLLWGDGELALCRMWCRQHGGARVALLAVRPTAEHPTPASLDRLAHEHSLKDELDCAWAARPLELVRERGKTLLLLEDTGGEPLVRLLVTPLPTERFLRLAIAIVAALGKVHQQGLVHKDLKPSNVLVTANGEARLTGFGIASRLPRERQAPEPPETIAGTLAYMAPEQTGRMNRSIDARSDLYALGVMFYQMLTASLPFAAADPIEWVHCHIARKPVPPHEKIASMPRAISAIVMKLLAKTVEERYQTAGGVERDLQRCLAQWEARHAIENFAPGEFDTPDRLVIPEKLYGRAHEIDVLLDAFHRIVAGGAPELVLVAGYAGIGKSSVVNELHKVLVPPRGLFASGKFDQYRRDIPYSTLAQAFQSLVRPLLVKCDAELADWRKTLCDALGPNAQLMIDVVPELQLIIGEQPPVPEIAPQDAQRRFQLVFRRFVGVFARPDHPLALFLDDLQWLDAATLDWLDDLLTRSDLRHLLLIGAYRDNEVDANHPLRRKLDAMRHAGAKIEELTLAPLARDHLSQLIADALRCEPPHAATLAQLVHTKTAGNPFFARQFLAELADEGLLRFAHDMSRWCWDLDSIDAKGYTDNVVDLMVGKLARLPARTRSAMQQLACIGNAADIRLLAVALGSPEERVHADLSDALRLELVERLSGAYRFAHDRVQEAAYLLIPEASRPAAHLQIGRMLAAHTPPARLDDAIFEIVNQLNLGAPLITSGEEREHVAGLNLRAGKRAKASSAYVSAISYFAAGRALLPAQSWETRYALVFALDLQRAECELLTGDPAAEARLLMLAGRANNLTDLAAVASLREILHTMRNQFDESVQVAADYMRSVGAQWPSQVTWNDVLAEYDTMRKRLDRQPFDGQPFDQLAALPPMSDPAAKAMVEVLTEIVPAAYFTDMNLCCLVVCRIANISFEHGNSNGSVYAYSLLGFFLRTFFDDHEAAFGFGKLALELSARPGLSRFKARCYNNFAYSINPWTNPIRSGRELLQQALNAAEEVGDPSFAAYIHFSLMTDMIASGDPLDQVHEEGKRGFDFASKARFGLIVDVMTGHLLFIRAMRGLTPRFGSFDDAQFDEARFEQHLEADPGLANPSCIYWIRKLQARYLAGDFAAAVVAASKAAPLLWTSPASFEQAEYHFYAALAHAALCDFASAHERRGEMEVIASHSRQIALWAQKCPANFENRTALLAAEMARIEGRESDAMHGYERAIRSSREHGFVQNEALANELAARFYLARGFDRTGRMYLRDARYRYISWGASGKVRQLDELYPALTSGPAEGVMASGTIGTPVDYLDLATVIRVSQAVSGEIVLEKMLDVLMRSAIEQAGAERGLLVVLRGAEARIAAEASTGEHAVVVEIRDRLADAAALPQSVLHYALHSRECVMLDDASDGNFFSTDPYIRDRQSRSILCLPLLARAKLIGVLYLENHLAPRVFAPARVAVLKLLASQSAIALENARLYADLAEREGKIRRLVDANIVGIFIFALEGKILEANDAFLRIVRYDREDLVAGRLSWMDLTPPDWLERDNRLWVPMLRATGMLQPIEKEYLRKDGSRVPVMLGVAMFEEDGSRGVAFVLDLSDRRRAEENAREMQRELAHANRVTTMGQLAASISHEIKQPIASAATNASAGLRWLDRVPPELGEVRQVLERIIADAMRASDVMNRIHGLVKNAPTYKETLRINDTIREVVALTRGEAEKDGVCIEMRLADDLPLVVGDRVQLQQVMMNLIVNAIEAMSAVDDGQRELTISTRNGAPGTVLVAVSDSGPGVPSTNRNRLFAPFYTTKASGLGMGLSICRSIIEAHGGALGVSANLPRGAVFEFSVRAGEEAKEEGDLTN</sequence>
<dbReference type="InterPro" id="IPR027417">
    <property type="entry name" value="P-loop_NTPase"/>
</dbReference>
<dbReference type="SMART" id="SM00091">
    <property type="entry name" value="PAS"/>
    <property type="match status" value="1"/>
</dbReference>
<dbReference type="CDD" id="cd00082">
    <property type="entry name" value="HisKA"/>
    <property type="match status" value="1"/>
</dbReference>
<dbReference type="InterPro" id="IPR036890">
    <property type="entry name" value="HATPase_C_sf"/>
</dbReference>
<dbReference type="SUPFAM" id="SSF52540">
    <property type="entry name" value="P-loop containing nucleoside triphosphate hydrolases"/>
    <property type="match status" value="1"/>
</dbReference>
<dbReference type="InterPro" id="IPR041664">
    <property type="entry name" value="AAA_16"/>
</dbReference>
<dbReference type="InterPro" id="IPR036097">
    <property type="entry name" value="HisK_dim/P_sf"/>
</dbReference>
<dbReference type="InterPro" id="IPR000014">
    <property type="entry name" value="PAS"/>
</dbReference>
<dbReference type="InterPro" id="IPR029016">
    <property type="entry name" value="GAF-like_dom_sf"/>
</dbReference>
<dbReference type="PANTHER" id="PTHR43642:SF1">
    <property type="entry name" value="HYBRID SIGNAL TRANSDUCTION HISTIDINE KINASE G"/>
    <property type="match status" value="1"/>
</dbReference>
<dbReference type="InterPro" id="IPR008271">
    <property type="entry name" value="Ser/Thr_kinase_AS"/>
</dbReference>
<feature type="domain" description="Histidine kinase" evidence="5">
    <location>
        <begin position="1616"/>
        <end position="1832"/>
    </location>
</feature>
<evidence type="ECO:0000259" key="6">
    <source>
        <dbReference type="PROSITE" id="PS50112"/>
    </source>
</evidence>
<dbReference type="SMART" id="SM00220">
    <property type="entry name" value="S_TKc"/>
    <property type="match status" value="1"/>
</dbReference>
<dbReference type="Gene3D" id="1.10.287.130">
    <property type="match status" value="1"/>
</dbReference>
<name>A0ABX8UPK4_9BURK</name>
<keyword evidence="9" id="KW-1185">Reference proteome</keyword>
<dbReference type="SMART" id="SM00065">
    <property type="entry name" value="GAF"/>
    <property type="match status" value="1"/>
</dbReference>
<dbReference type="InterPro" id="IPR000700">
    <property type="entry name" value="PAS-assoc_C"/>
</dbReference>
<evidence type="ECO:0000259" key="4">
    <source>
        <dbReference type="PROSITE" id="PS50011"/>
    </source>
</evidence>
<dbReference type="InterPro" id="IPR000719">
    <property type="entry name" value="Prot_kinase_dom"/>
</dbReference>
<dbReference type="Proteomes" id="UP000826462">
    <property type="component" value="Chromosome 1"/>
</dbReference>
<dbReference type="Gene3D" id="3.30.450.40">
    <property type="match status" value="1"/>
</dbReference>
<dbReference type="InterPro" id="IPR003661">
    <property type="entry name" value="HisK_dim/P_dom"/>
</dbReference>
<dbReference type="InterPro" id="IPR053159">
    <property type="entry name" value="Hybrid_Histidine_Kinase"/>
</dbReference>
<dbReference type="InterPro" id="IPR011009">
    <property type="entry name" value="Kinase-like_dom_sf"/>
</dbReference>
<dbReference type="PROSITE" id="PS00108">
    <property type="entry name" value="PROTEIN_KINASE_ST"/>
    <property type="match status" value="1"/>
</dbReference>
<dbReference type="PANTHER" id="PTHR43642">
    <property type="entry name" value="HYBRID SIGNAL TRANSDUCTION HISTIDINE KINASE G"/>
    <property type="match status" value="1"/>
</dbReference>
<dbReference type="NCBIfam" id="TIGR00229">
    <property type="entry name" value="sensory_box"/>
    <property type="match status" value="1"/>
</dbReference>
<dbReference type="PROSITE" id="PS50112">
    <property type="entry name" value="PAS"/>
    <property type="match status" value="1"/>
</dbReference>
<dbReference type="Pfam" id="PF13426">
    <property type="entry name" value="PAS_9"/>
    <property type="match status" value="1"/>
</dbReference>
<dbReference type="SMART" id="SM00388">
    <property type="entry name" value="HisKA"/>
    <property type="match status" value="1"/>
</dbReference>
<evidence type="ECO:0000256" key="3">
    <source>
        <dbReference type="ARBA" id="ARBA00022553"/>
    </source>
</evidence>
<dbReference type="PROSITE" id="PS50109">
    <property type="entry name" value="HIS_KIN"/>
    <property type="match status" value="1"/>
</dbReference>
<feature type="domain" description="Protein kinase" evidence="4">
    <location>
        <begin position="1"/>
        <end position="268"/>
    </location>
</feature>
<proteinExistence type="predicted"/>
<feature type="domain" description="PAS" evidence="6">
    <location>
        <begin position="1471"/>
        <end position="1527"/>
    </location>
</feature>
<evidence type="ECO:0000313" key="8">
    <source>
        <dbReference type="EMBL" id="QYD70920.1"/>
    </source>
</evidence>
<dbReference type="Gene3D" id="1.10.510.10">
    <property type="entry name" value="Transferase(Phosphotransferase) domain 1"/>
    <property type="match status" value="1"/>
</dbReference>
<dbReference type="Pfam" id="PF00512">
    <property type="entry name" value="HisKA"/>
    <property type="match status" value="1"/>
</dbReference>
<dbReference type="Pfam" id="PF02518">
    <property type="entry name" value="HATPase_c"/>
    <property type="match status" value="1"/>
</dbReference>
<dbReference type="SUPFAM" id="SSF55781">
    <property type="entry name" value="GAF domain-like"/>
    <property type="match status" value="1"/>
</dbReference>
<gene>
    <name evidence="8" type="ORF">KZJ38_11075</name>
</gene>
<dbReference type="SMART" id="SM00387">
    <property type="entry name" value="HATPase_c"/>
    <property type="match status" value="1"/>
</dbReference>
<dbReference type="InterPro" id="IPR005467">
    <property type="entry name" value="His_kinase_dom"/>
</dbReference>
<dbReference type="Gene3D" id="3.40.50.300">
    <property type="entry name" value="P-loop containing nucleotide triphosphate hydrolases"/>
    <property type="match status" value="1"/>
</dbReference>
<protein>
    <recommendedName>
        <fullName evidence="2">histidine kinase</fullName>
        <ecNumber evidence="2">2.7.13.3</ecNumber>
    </recommendedName>
</protein>
<feature type="domain" description="PAC" evidence="7">
    <location>
        <begin position="1547"/>
        <end position="1596"/>
    </location>
</feature>
<dbReference type="Gene3D" id="3.30.565.10">
    <property type="entry name" value="Histidine kinase-like ATPase, C-terminal domain"/>
    <property type="match status" value="1"/>
</dbReference>
<dbReference type="CDD" id="cd14014">
    <property type="entry name" value="STKc_PknB_like"/>
    <property type="match status" value="1"/>
</dbReference>
<dbReference type="PROSITE" id="PS50113">
    <property type="entry name" value="PAC"/>
    <property type="match status" value="1"/>
</dbReference>
<organism evidence="8 9">
    <name type="scientific">Paraburkholderia edwinii</name>
    <dbReference type="NCBI Taxonomy" id="2861782"/>
    <lineage>
        <taxon>Bacteria</taxon>
        <taxon>Pseudomonadati</taxon>
        <taxon>Pseudomonadota</taxon>
        <taxon>Betaproteobacteria</taxon>
        <taxon>Burkholderiales</taxon>
        <taxon>Burkholderiaceae</taxon>
        <taxon>Paraburkholderia</taxon>
    </lineage>
</organism>
<dbReference type="SUPFAM" id="SSF55874">
    <property type="entry name" value="ATPase domain of HSP90 chaperone/DNA topoisomerase II/histidine kinase"/>
    <property type="match status" value="1"/>
</dbReference>
<evidence type="ECO:0000256" key="1">
    <source>
        <dbReference type="ARBA" id="ARBA00000085"/>
    </source>
</evidence>
<dbReference type="Pfam" id="PF00069">
    <property type="entry name" value="Pkinase"/>
    <property type="match status" value="1"/>
</dbReference>
<evidence type="ECO:0000259" key="7">
    <source>
        <dbReference type="PROSITE" id="PS50113"/>
    </source>
</evidence>
<dbReference type="Pfam" id="PF13191">
    <property type="entry name" value="AAA_16"/>
    <property type="match status" value="1"/>
</dbReference>
<evidence type="ECO:0000259" key="5">
    <source>
        <dbReference type="PROSITE" id="PS50109"/>
    </source>
</evidence>
<accession>A0ABX8UPK4</accession>
<dbReference type="SUPFAM" id="SSF55785">
    <property type="entry name" value="PYP-like sensor domain (PAS domain)"/>
    <property type="match status" value="1"/>
</dbReference>
<dbReference type="InterPro" id="IPR003594">
    <property type="entry name" value="HATPase_dom"/>
</dbReference>
<dbReference type="EMBL" id="CP080095">
    <property type="protein sequence ID" value="QYD70920.1"/>
    <property type="molecule type" value="Genomic_DNA"/>
</dbReference>
<evidence type="ECO:0000256" key="2">
    <source>
        <dbReference type="ARBA" id="ARBA00012438"/>
    </source>
</evidence>
<dbReference type="InterPro" id="IPR003018">
    <property type="entry name" value="GAF"/>
</dbReference>
<dbReference type="SUPFAM" id="SSF47384">
    <property type="entry name" value="Homodimeric domain of signal transducing histidine kinase"/>
    <property type="match status" value="1"/>
</dbReference>
<reference evidence="8 9" key="1">
    <citation type="submission" date="2021-07" db="EMBL/GenBank/DDBJ databases">
        <title>Paraburkholderia edwinii protects Aspergillus sp. from phenazines by acting as a toxin sponge.</title>
        <authorList>
            <person name="Dahlstrom K.M."/>
            <person name="Newman D.K."/>
        </authorList>
    </citation>
    <scope>NUCLEOTIDE SEQUENCE [LARGE SCALE GENOMIC DNA]</scope>
    <source>
        <strain evidence="8 9">Pe01</strain>
    </source>
</reference>
<dbReference type="PRINTS" id="PR00344">
    <property type="entry name" value="BCTRLSENSOR"/>
</dbReference>
<comment type="catalytic activity">
    <reaction evidence="1">
        <text>ATP + protein L-histidine = ADP + protein N-phospho-L-histidine.</text>
        <dbReference type="EC" id="2.7.13.3"/>
    </reaction>
</comment>
<dbReference type="InterPro" id="IPR004358">
    <property type="entry name" value="Sig_transdc_His_kin-like_C"/>
</dbReference>